<dbReference type="InterPro" id="IPR009568">
    <property type="entry name" value="DUF1184"/>
</dbReference>
<dbReference type="Proteomes" id="UP000682877">
    <property type="component" value="Chromosome 1"/>
</dbReference>
<gene>
    <name evidence="2" type="ORF">AARE701A_LOCUS2813</name>
</gene>
<dbReference type="Pfam" id="PF06683">
    <property type="entry name" value="DUF1184"/>
    <property type="match status" value="1"/>
</dbReference>
<evidence type="ECO:0000313" key="2">
    <source>
        <dbReference type="EMBL" id="CAE5959276.1"/>
    </source>
</evidence>
<name>A0A8S1ZM76_ARAAE</name>
<evidence type="ECO:0000313" key="3">
    <source>
        <dbReference type="Proteomes" id="UP000682877"/>
    </source>
</evidence>
<accession>A0A8S1ZM76</accession>
<dbReference type="EMBL" id="LR999451">
    <property type="protein sequence ID" value="CAE5959276.1"/>
    <property type="molecule type" value="Genomic_DNA"/>
</dbReference>
<reference evidence="2" key="1">
    <citation type="submission" date="2021-01" db="EMBL/GenBank/DDBJ databases">
        <authorList>
            <person name="Bezrukov I."/>
        </authorList>
    </citation>
    <scope>NUCLEOTIDE SEQUENCE</scope>
</reference>
<evidence type="ECO:0000256" key="1">
    <source>
        <dbReference type="SAM" id="MobiDB-lite"/>
    </source>
</evidence>
<protein>
    <submittedName>
        <fullName evidence="2">Uncharacterized protein</fullName>
    </submittedName>
</protein>
<dbReference type="AlphaFoldDB" id="A0A8S1ZM76"/>
<keyword evidence="3" id="KW-1185">Reference proteome</keyword>
<organism evidence="2 3">
    <name type="scientific">Arabidopsis arenosa</name>
    <name type="common">Sand rock-cress</name>
    <name type="synonym">Cardaminopsis arenosa</name>
    <dbReference type="NCBI Taxonomy" id="38785"/>
    <lineage>
        <taxon>Eukaryota</taxon>
        <taxon>Viridiplantae</taxon>
        <taxon>Streptophyta</taxon>
        <taxon>Embryophyta</taxon>
        <taxon>Tracheophyta</taxon>
        <taxon>Spermatophyta</taxon>
        <taxon>Magnoliopsida</taxon>
        <taxon>eudicotyledons</taxon>
        <taxon>Gunneridae</taxon>
        <taxon>Pentapetalae</taxon>
        <taxon>rosids</taxon>
        <taxon>malvids</taxon>
        <taxon>Brassicales</taxon>
        <taxon>Brassicaceae</taxon>
        <taxon>Camelineae</taxon>
        <taxon>Arabidopsis</taxon>
    </lineage>
</organism>
<proteinExistence type="predicted"/>
<feature type="region of interest" description="Disordered" evidence="1">
    <location>
        <begin position="1"/>
        <end position="20"/>
    </location>
</feature>
<sequence length="242" mass="27983">MESMSVSHHVTRHNKKLQKSRYSPYSKETNITIEKEMQKDEAIRLGVEFSLFVAQAMVLLSDDIRSMLLFCLWLLKDAGKGITAPVIGRLIFVMIYVFETYIKPKNGVYQAGGKSNQWELFVKSSTNFVFGIRELDRIVLILRKRQSSFGELVKTSDFEHYNQELKKLEETLRSAKNVSEAYGFSREAIKSNILYLWKPLFETSPPKVKVINPKNRILEMFKPLLIQAREDACSRLIASLHI</sequence>
<feature type="compositionally biased region" description="Basic residues" evidence="1">
    <location>
        <begin position="9"/>
        <end position="19"/>
    </location>
</feature>